<evidence type="ECO:0000256" key="7">
    <source>
        <dbReference type="ARBA" id="ARBA00022723"/>
    </source>
</evidence>
<keyword evidence="7 11" id="KW-0479">Metal-binding</keyword>
<dbReference type="FunFam" id="3.80.30.20:FF:000002">
    <property type="entry name" value="threonylcarbamoyladenosine tRNA methylthiotransferase isoform X2"/>
    <property type="match status" value="1"/>
</dbReference>
<evidence type="ECO:0000259" key="12">
    <source>
        <dbReference type="PROSITE" id="PS50926"/>
    </source>
</evidence>
<comment type="similarity">
    <text evidence="2 11">Belongs to the methylthiotransferase family. CDKAL1 subfamily.</text>
</comment>
<dbReference type="Gene3D" id="3.40.50.12160">
    <property type="entry name" value="Methylthiotransferase, N-terminal domain"/>
    <property type="match status" value="1"/>
</dbReference>
<keyword evidence="16" id="KW-1185">Reference proteome</keyword>
<name>G0EE87_PYRF1</name>
<dbReference type="SFLD" id="SFLDG01082">
    <property type="entry name" value="B12-binding_domain_containing"/>
    <property type="match status" value="1"/>
</dbReference>
<dbReference type="Gene3D" id="3.80.30.20">
    <property type="entry name" value="tm_1862 like domain"/>
    <property type="match status" value="1"/>
</dbReference>
<comment type="catalytic activity">
    <reaction evidence="10 11">
        <text>N(6)-L-threonylcarbamoyladenosine(37) in tRNA + (sulfur carrier)-SH + AH2 + 2 S-adenosyl-L-methionine = 2-methylsulfanyl-N(6)-L-threonylcarbamoyladenosine(37) in tRNA + (sulfur carrier)-H + 5'-deoxyadenosine + L-methionine + A + S-adenosyl-L-homocysteine + 2 H(+)</text>
        <dbReference type="Rhea" id="RHEA:37075"/>
        <dbReference type="Rhea" id="RHEA-COMP:10163"/>
        <dbReference type="Rhea" id="RHEA-COMP:11092"/>
        <dbReference type="Rhea" id="RHEA-COMP:14737"/>
        <dbReference type="Rhea" id="RHEA-COMP:14739"/>
        <dbReference type="ChEBI" id="CHEBI:13193"/>
        <dbReference type="ChEBI" id="CHEBI:15378"/>
        <dbReference type="ChEBI" id="CHEBI:17319"/>
        <dbReference type="ChEBI" id="CHEBI:17499"/>
        <dbReference type="ChEBI" id="CHEBI:29917"/>
        <dbReference type="ChEBI" id="CHEBI:57844"/>
        <dbReference type="ChEBI" id="CHEBI:57856"/>
        <dbReference type="ChEBI" id="CHEBI:59789"/>
        <dbReference type="ChEBI" id="CHEBI:64428"/>
        <dbReference type="ChEBI" id="CHEBI:74418"/>
        <dbReference type="ChEBI" id="CHEBI:74420"/>
        <dbReference type="EC" id="2.8.4.5"/>
    </reaction>
</comment>
<feature type="domain" description="MTTase N-terminal" evidence="13">
    <location>
        <begin position="4"/>
        <end position="117"/>
    </location>
</feature>
<evidence type="ECO:0000256" key="8">
    <source>
        <dbReference type="ARBA" id="ARBA00023004"/>
    </source>
</evidence>
<dbReference type="STRING" id="694429.Pyrfu_0912"/>
<dbReference type="eggNOG" id="arCOG01358">
    <property type="taxonomic scope" value="Archaea"/>
</dbReference>
<dbReference type="InterPro" id="IPR013848">
    <property type="entry name" value="Methylthiotransferase_N"/>
</dbReference>
<accession>G0EE87</accession>
<dbReference type="PANTHER" id="PTHR11918:SF45">
    <property type="entry name" value="THREONYLCARBAMOYLADENOSINE TRNA METHYLTHIOTRANSFERASE"/>
    <property type="match status" value="1"/>
</dbReference>
<dbReference type="SMART" id="SM00729">
    <property type="entry name" value="Elp3"/>
    <property type="match status" value="1"/>
</dbReference>
<dbReference type="PROSITE" id="PS51918">
    <property type="entry name" value="RADICAL_SAM"/>
    <property type="match status" value="1"/>
</dbReference>
<dbReference type="GO" id="GO:0035598">
    <property type="term" value="F:tRNA (N(6)-L-threonylcarbamoyladenosine(37)-C(2))-methylthiotransferase activity"/>
    <property type="evidence" value="ECO:0007669"/>
    <property type="project" value="UniProtKB-UniRule"/>
</dbReference>
<dbReference type="PANTHER" id="PTHR11918">
    <property type="entry name" value="RADICAL SAM PROTEINS"/>
    <property type="match status" value="1"/>
</dbReference>
<feature type="domain" description="TRAM" evidence="12">
    <location>
        <begin position="373"/>
        <end position="434"/>
    </location>
</feature>
<gene>
    <name evidence="15" type="ordered locus">Pyrfu_0912</name>
</gene>
<protein>
    <recommendedName>
        <fullName evidence="11">tRNA-t(6)A37 methylthiotransferase</fullName>
        <ecNumber evidence="11">2.8.4.5</ecNumber>
    </recommendedName>
</protein>
<dbReference type="InterPro" id="IPR005839">
    <property type="entry name" value="Methylthiotransferase"/>
</dbReference>
<dbReference type="SUPFAM" id="SSF102114">
    <property type="entry name" value="Radical SAM enzymes"/>
    <property type="match status" value="1"/>
</dbReference>
<dbReference type="SFLD" id="SFLDG01061">
    <property type="entry name" value="methylthiotransferase"/>
    <property type="match status" value="1"/>
</dbReference>
<dbReference type="HOGENOM" id="CLU_018697_4_2_2"/>
<dbReference type="InterPro" id="IPR038135">
    <property type="entry name" value="Methylthiotransferase_N_sf"/>
</dbReference>
<keyword evidence="6 11" id="KW-0819">tRNA processing</keyword>
<comment type="cofactor">
    <cofactor evidence="11">
        <name>[4Fe-4S] cluster</name>
        <dbReference type="ChEBI" id="CHEBI:49883"/>
    </cofactor>
    <text evidence="11">Binds 1 or 2 [4Fe-4S] cluster. One cluster is coordinated with 3 cysteines and an exchangeable S-adenosyl-L-methionine.</text>
</comment>
<organism evidence="15 16">
    <name type="scientific">Pyrolobus fumarii (strain DSM 11204 / 1A)</name>
    <dbReference type="NCBI Taxonomy" id="694429"/>
    <lineage>
        <taxon>Archaea</taxon>
        <taxon>Thermoproteota</taxon>
        <taxon>Thermoprotei</taxon>
        <taxon>Desulfurococcales</taxon>
        <taxon>Pyrodictiaceae</taxon>
        <taxon>Pyrolobus</taxon>
    </lineage>
</organism>
<dbReference type="NCBIfam" id="TIGR00089">
    <property type="entry name" value="MiaB/RimO family radical SAM methylthiotransferase"/>
    <property type="match status" value="1"/>
</dbReference>
<evidence type="ECO:0000256" key="11">
    <source>
        <dbReference type="RuleBase" id="RU368081"/>
    </source>
</evidence>
<proteinExistence type="inferred from homology"/>
<evidence type="ECO:0000256" key="4">
    <source>
        <dbReference type="ARBA" id="ARBA00022679"/>
    </source>
</evidence>
<dbReference type="FunFam" id="3.40.50.12160:FF:000003">
    <property type="entry name" value="CDK5 regulatory subunit-associated protein 1"/>
    <property type="match status" value="1"/>
</dbReference>
<keyword evidence="5 11" id="KW-0949">S-adenosyl-L-methionine</keyword>
<evidence type="ECO:0000313" key="16">
    <source>
        <dbReference type="Proteomes" id="UP000001037"/>
    </source>
</evidence>
<feature type="domain" description="Radical SAM core" evidence="14">
    <location>
        <begin position="134"/>
        <end position="370"/>
    </location>
</feature>
<dbReference type="InterPro" id="IPR006466">
    <property type="entry name" value="MiaB-like_arc_euk"/>
</dbReference>
<dbReference type="FunCoup" id="G0EE87">
    <property type="interactions" value="226"/>
</dbReference>
<evidence type="ECO:0000256" key="3">
    <source>
        <dbReference type="ARBA" id="ARBA00022485"/>
    </source>
</evidence>
<sequence>MTVTRVYIETYGCALNHADSAIMSSVLASRGYTIVDSIEDADVIIINTCTVRLDTEQRMVKRIKEVWRKYGKSKRIVIAGCLAKAQPYLVKRVAPGAVLVSPGNVHRIYLAVESGTELLVEDPLERKRLPPRPWKHGVVAEVVIQEGCLSDCAFCITKFARRYLRSQPIEEIVDYVKKLVEAGVVEIRLTGQDTATYGVDIYGKRMLPKLLEEIASVVESPDGCKAYVRVGMMSPDQALPFWDELLDIMSHPCIFKFLHIPVQSGDDRVLRVMRREYTVDEYRRMVYEARSKLPGVTIATDIIVGHPGEDEEAFENTVRLVEELLFERVHLAQYTPRPRTLAARLPQVPDPVKKERSRRLQRVIEDVGYRVHASYVGANALLVVTEEGSEGTLVARTHNYMQVILPPGSANLGSTIEAKIVGATWYDLRAVPVGMDLGAVSVVEQREHGYCRV</sequence>
<keyword evidence="8 11" id="KW-0408">Iron</keyword>
<dbReference type="InterPro" id="IPR058240">
    <property type="entry name" value="rSAM_sf"/>
</dbReference>
<evidence type="ECO:0000256" key="6">
    <source>
        <dbReference type="ARBA" id="ARBA00022694"/>
    </source>
</evidence>
<dbReference type="KEGG" id="pfm:Pyrfu_0912"/>
<dbReference type="InterPro" id="IPR002792">
    <property type="entry name" value="TRAM_dom"/>
</dbReference>
<evidence type="ECO:0000259" key="14">
    <source>
        <dbReference type="PROSITE" id="PS51918"/>
    </source>
</evidence>
<evidence type="ECO:0000256" key="10">
    <source>
        <dbReference type="ARBA" id="ARBA00051661"/>
    </source>
</evidence>
<dbReference type="CDD" id="cd01335">
    <property type="entry name" value="Radical_SAM"/>
    <property type="match status" value="1"/>
</dbReference>
<keyword evidence="9 11" id="KW-0411">Iron-sulfur</keyword>
<dbReference type="GO" id="GO:0046872">
    <property type="term" value="F:metal ion binding"/>
    <property type="evidence" value="ECO:0007669"/>
    <property type="project" value="UniProtKB-UniRule"/>
</dbReference>
<dbReference type="EMBL" id="CP002838">
    <property type="protein sequence ID" value="AEM38781.1"/>
    <property type="molecule type" value="Genomic_DNA"/>
</dbReference>
<evidence type="ECO:0000256" key="5">
    <source>
        <dbReference type="ARBA" id="ARBA00022691"/>
    </source>
</evidence>
<dbReference type="InterPro" id="IPR023404">
    <property type="entry name" value="rSAM_horseshoe"/>
</dbReference>
<keyword evidence="4 11" id="KW-0808">Transferase</keyword>
<dbReference type="NCBIfam" id="TIGR01578">
    <property type="entry name" value="MiaB-like-B"/>
    <property type="match status" value="1"/>
</dbReference>
<evidence type="ECO:0000259" key="13">
    <source>
        <dbReference type="PROSITE" id="PS51449"/>
    </source>
</evidence>
<comment type="function">
    <text evidence="1 11">Catalyzes the methylthiolation of N6-threonylcarbamoyladenosine (t(6)A), leading to the formation of 2-methylthio-N6-threonylcarbamoyladenosine (ms(2)t(6)A) at position 37 in tRNAs that read codons beginning with adenine.</text>
</comment>
<dbReference type="Pfam" id="PF00919">
    <property type="entry name" value="UPF0004"/>
    <property type="match status" value="1"/>
</dbReference>
<reference evidence="15 16" key="1">
    <citation type="journal article" date="2011" name="Stand. Genomic Sci.">
        <title>Complete genome sequence of the hyperthermophilic chemolithoautotroph Pyrolobus fumarii type strain (1A).</title>
        <authorList>
            <person name="Anderson I."/>
            <person name="Goker M."/>
            <person name="Nolan M."/>
            <person name="Lucas S."/>
            <person name="Hammon N."/>
            <person name="Deshpande S."/>
            <person name="Cheng J.F."/>
            <person name="Tapia R."/>
            <person name="Han C."/>
            <person name="Goodwin L."/>
            <person name="Pitluck S."/>
            <person name="Huntemann M."/>
            <person name="Liolios K."/>
            <person name="Ivanova N."/>
            <person name="Pagani I."/>
            <person name="Mavromatis K."/>
            <person name="Ovchinikova G."/>
            <person name="Pati A."/>
            <person name="Chen A."/>
            <person name="Palaniappan K."/>
            <person name="Land M."/>
            <person name="Hauser L."/>
            <person name="Brambilla E.M."/>
            <person name="Huber H."/>
            <person name="Yasawong M."/>
            <person name="Rohde M."/>
            <person name="Spring S."/>
            <person name="Abt B."/>
            <person name="Sikorski J."/>
            <person name="Wirth R."/>
            <person name="Detter J.C."/>
            <person name="Woyke T."/>
            <person name="Bristow J."/>
            <person name="Eisen J.A."/>
            <person name="Markowitz V."/>
            <person name="Hugenholtz P."/>
            <person name="Kyrpides N.C."/>
            <person name="Klenk H.P."/>
            <person name="Lapidus A."/>
        </authorList>
    </citation>
    <scope>NUCLEOTIDE SEQUENCE [LARGE SCALE GENOMIC DNA]</scope>
    <source>
        <strain evidence="16">DSM 11204 / 1A</strain>
    </source>
</reference>
<dbReference type="GO" id="GO:0051539">
    <property type="term" value="F:4 iron, 4 sulfur cluster binding"/>
    <property type="evidence" value="ECO:0007669"/>
    <property type="project" value="UniProtKB-UniRule"/>
</dbReference>
<keyword evidence="3 11" id="KW-0004">4Fe-4S</keyword>
<evidence type="ECO:0000256" key="1">
    <source>
        <dbReference type="ARBA" id="ARBA00002399"/>
    </source>
</evidence>
<dbReference type="Proteomes" id="UP000001037">
    <property type="component" value="Chromosome"/>
</dbReference>
<dbReference type="SFLD" id="SFLDS00029">
    <property type="entry name" value="Radical_SAM"/>
    <property type="match status" value="1"/>
</dbReference>
<dbReference type="InParanoid" id="G0EE87"/>
<dbReference type="AlphaFoldDB" id="G0EE87"/>
<evidence type="ECO:0000256" key="9">
    <source>
        <dbReference type="ARBA" id="ARBA00023014"/>
    </source>
</evidence>
<dbReference type="InterPro" id="IPR007197">
    <property type="entry name" value="rSAM"/>
</dbReference>
<dbReference type="Pfam" id="PF04055">
    <property type="entry name" value="Radical_SAM"/>
    <property type="match status" value="1"/>
</dbReference>
<evidence type="ECO:0000256" key="2">
    <source>
        <dbReference type="ARBA" id="ARBA00008616"/>
    </source>
</evidence>
<evidence type="ECO:0000313" key="15">
    <source>
        <dbReference type="EMBL" id="AEM38781.1"/>
    </source>
</evidence>
<dbReference type="InterPro" id="IPR006638">
    <property type="entry name" value="Elp3/MiaA/NifB-like_rSAM"/>
</dbReference>
<dbReference type="PROSITE" id="PS51449">
    <property type="entry name" value="MTTASE_N"/>
    <property type="match status" value="1"/>
</dbReference>
<dbReference type="PROSITE" id="PS50926">
    <property type="entry name" value="TRAM"/>
    <property type="match status" value="1"/>
</dbReference>
<dbReference type="EC" id="2.8.4.5" evidence="11"/>